<feature type="non-terminal residue" evidence="1">
    <location>
        <position position="1"/>
    </location>
</feature>
<accession>A0A699UIU4</accession>
<dbReference type="AlphaFoldDB" id="A0A699UIU4"/>
<name>A0A699UIU4_TANCI</name>
<sequence length="78" mass="8484">LYKVGLSARIVSSNEECLGDPEDASKQGRIAEIDADEDLSLINETTQDQGRMNEEDLFGVNDLDGDEVIVDVTIGENV</sequence>
<gene>
    <name evidence="1" type="ORF">Tci_893580</name>
</gene>
<reference evidence="1" key="1">
    <citation type="journal article" date="2019" name="Sci. Rep.">
        <title>Draft genome of Tanacetum cinerariifolium, the natural source of mosquito coil.</title>
        <authorList>
            <person name="Yamashiro T."/>
            <person name="Shiraishi A."/>
            <person name="Satake H."/>
            <person name="Nakayama K."/>
        </authorList>
    </citation>
    <scope>NUCLEOTIDE SEQUENCE</scope>
</reference>
<dbReference type="EMBL" id="BKCJ011331061">
    <property type="protein sequence ID" value="GFD21611.1"/>
    <property type="molecule type" value="Genomic_DNA"/>
</dbReference>
<feature type="non-terminal residue" evidence="1">
    <location>
        <position position="78"/>
    </location>
</feature>
<evidence type="ECO:0000313" key="1">
    <source>
        <dbReference type="EMBL" id="GFD21611.1"/>
    </source>
</evidence>
<protein>
    <submittedName>
        <fullName evidence="1">Uncharacterized protein</fullName>
    </submittedName>
</protein>
<organism evidence="1">
    <name type="scientific">Tanacetum cinerariifolium</name>
    <name type="common">Dalmatian daisy</name>
    <name type="synonym">Chrysanthemum cinerariifolium</name>
    <dbReference type="NCBI Taxonomy" id="118510"/>
    <lineage>
        <taxon>Eukaryota</taxon>
        <taxon>Viridiplantae</taxon>
        <taxon>Streptophyta</taxon>
        <taxon>Embryophyta</taxon>
        <taxon>Tracheophyta</taxon>
        <taxon>Spermatophyta</taxon>
        <taxon>Magnoliopsida</taxon>
        <taxon>eudicotyledons</taxon>
        <taxon>Gunneridae</taxon>
        <taxon>Pentapetalae</taxon>
        <taxon>asterids</taxon>
        <taxon>campanulids</taxon>
        <taxon>Asterales</taxon>
        <taxon>Asteraceae</taxon>
        <taxon>Asteroideae</taxon>
        <taxon>Anthemideae</taxon>
        <taxon>Anthemidinae</taxon>
        <taxon>Tanacetum</taxon>
    </lineage>
</organism>
<proteinExistence type="predicted"/>
<comment type="caution">
    <text evidence="1">The sequence shown here is derived from an EMBL/GenBank/DDBJ whole genome shotgun (WGS) entry which is preliminary data.</text>
</comment>